<gene>
    <name evidence="1" type="ORF">J2S55_007914</name>
</gene>
<accession>A0ABT9RHB1</accession>
<organism evidence="1 2">
    <name type="scientific">Streptosporangium brasiliense</name>
    <dbReference type="NCBI Taxonomy" id="47480"/>
    <lineage>
        <taxon>Bacteria</taxon>
        <taxon>Bacillati</taxon>
        <taxon>Actinomycetota</taxon>
        <taxon>Actinomycetes</taxon>
        <taxon>Streptosporangiales</taxon>
        <taxon>Streptosporangiaceae</taxon>
        <taxon>Streptosporangium</taxon>
    </lineage>
</organism>
<sequence length="66" mass="6913">MAADLLNSSFTGQEAKLVAVYEALKELAGDDMPPCAASNVRVALAALNVAVIDLGLVYEHLTDYGC</sequence>
<evidence type="ECO:0000313" key="1">
    <source>
        <dbReference type="EMBL" id="MDP9868648.1"/>
    </source>
</evidence>
<dbReference type="EMBL" id="JAUSRB010000002">
    <property type="protein sequence ID" value="MDP9868648.1"/>
    <property type="molecule type" value="Genomic_DNA"/>
</dbReference>
<comment type="caution">
    <text evidence="1">The sequence shown here is derived from an EMBL/GenBank/DDBJ whole genome shotgun (WGS) entry which is preliminary data.</text>
</comment>
<protein>
    <submittedName>
        <fullName evidence="1">Uncharacterized protein</fullName>
    </submittedName>
</protein>
<dbReference type="Proteomes" id="UP001230426">
    <property type="component" value="Unassembled WGS sequence"/>
</dbReference>
<proteinExistence type="predicted"/>
<evidence type="ECO:0000313" key="2">
    <source>
        <dbReference type="Proteomes" id="UP001230426"/>
    </source>
</evidence>
<keyword evidence="2" id="KW-1185">Reference proteome</keyword>
<name>A0ABT9RHB1_9ACTN</name>
<reference evidence="1 2" key="1">
    <citation type="submission" date="2023-07" db="EMBL/GenBank/DDBJ databases">
        <title>Sequencing the genomes of 1000 actinobacteria strains.</title>
        <authorList>
            <person name="Klenk H.-P."/>
        </authorList>
    </citation>
    <scope>NUCLEOTIDE SEQUENCE [LARGE SCALE GENOMIC DNA]</scope>
    <source>
        <strain evidence="1 2">DSM 44109</strain>
    </source>
</reference>
<dbReference type="RefSeq" id="WP_306871750.1">
    <property type="nucleotide sequence ID" value="NZ_JAUSRB010000002.1"/>
</dbReference>